<gene>
    <name evidence="1" type="ORF">CYMTET_17633</name>
    <name evidence="2" type="ORF">CYMTET_6576</name>
</gene>
<sequence>MLKHCFQCAIGLFDRVGPLRAPFAELIPPLIAADLAALGTSGFLLADPATASGYSVPPAWDLIPDGPWPIESLDMLTAVLDVHALRLSAVLVACSAVHFGLDPLERLQASAFPLMPHFCPQLSVDDPPSLEGALHAPQLLHAFIFSVRVELARWRTFAAMIDLAFQSVDFASLGAPAGPLSQPAVRFAVSAGGGDPGSQGLPAPVVADLVAPVTPSVLEKHKQLETDIEAAVRGEAAPEGTAAIPGESLLIRLTLARPASGIPCFGSFNSASTSQEGSPFLLGHLSEWQMTALLEVPKTARALFFFQVLQLGETSVGALPPTCHGTDSPVPSDVVPSQAVSGRDPCSLNPGFAGGSRRPLFARCCLPFPSESVFLSDLSEAQGASIVGYLDHFLLVGSFEEIQESTWLLQIGSFDSHRTLLRISALLPLALVKLEAFALATDVHSPAALENKAVCIANATQSAF</sequence>
<dbReference type="EMBL" id="LGRX02007884">
    <property type="protein sequence ID" value="KAK3274172.1"/>
    <property type="molecule type" value="Genomic_DNA"/>
</dbReference>
<evidence type="ECO:0000313" key="2">
    <source>
        <dbReference type="EMBL" id="KAK3285833.1"/>
    </source>
</evidence>
<reference evidence="1" key="2">
    <citation type="submission" date="2023-06" db="EMBL/GenBank/DDBJ databases">
        <title>Long-read-based genome assembly of the green algal bacterivore Cymbomonas tetramitiformis.</title>
        <authorList>
            <person name="Gyaltshen Y."/>
            <person name="Rozenberg A."/>
            <person name="Paasch A."/>
            <person name="Burns J.A."/>
            <person name="Warring S."/>
            <person name="Larson R."/>
            <person name="Maurer-Alcala X."/>
            <person name="Dacks J."/>
            <person name="Kim E."/>
        </authorList>
    </citation>
    <scope>NUCLEOTIDE SEQUENCE</scope>
    <source>
        <strain evidence="1">PLY_AMNH</strain>
    </source>
</reference>
<evidence type="ECO:0000313" key="1">
    <source>
        <dbReference type="EMBL" id="KAK3274172.1"/>
    </source>
</evidence>
<keyword evidence="3" id="KW-1185">Reference proteome</keyword>
<evidence type="ECO:0000313" key="3">
    <source>
        <dbReference type="Proteomes" id="UP001190700"/>
    </source>
</evidence>
<organism evidence="1 3">
    <name type="scientific">Cymbomonas tetramitiformis</name>
    <dbReference type="NCBI Taxonomy" id="36881"/>
    <lineage>
        <taxon>Eukaryota</taxon>
        <taxon>Viridiplantae</taxon>
        <taxon>Chlorophyta</taxon>
        <taxon>Pyramimonadophyceae</taxon>
        <taxon>Pyramimonadales</taxon>
        <taxon>Pyramimonadaceae</taxon>
        <taxon>Cymbomonas</taxon>
    </lineage>
</organism>
<proteinExistence type="predicted"/>
<accession>A0AAE0L6Y1</accession>
<dbReference type="EMBL" id="LGRX02001607">
    <property type="protein sequence ID" value="KAK3285833.1"/>
    <property type="molecule type" value="Genomic_DNA"/>
</dbReference>
<protein>
    <submittedName>
        <fullName evidence="1">Uncharacterized protein</fullName>
    </submittedName>
</protein>
<dbReference type="AlphaFoldDB" id="A0AAE0L6Y1"/>
<comment type="caution">
    <text evidence="1">The sequence shown here is derived from an EMBL/GenBank/DDBJ whole genome shotgun (WGS) entry which is preliminary data.</text>
</comment>
<dbReference type="Proteomes" id="UP001190700">
    <property type="component" value="Unassembled WGS sequence"/>
</dbReference>
<name>A0AAE0L6Y1_9CHLO</name>
<reference evidence="1 3" key="1">
    <citation type="journal article" date="2015" name="Genome Biol. Evol.">
        <title>Comparative Genomics of a Bacterivorous Green Alga Reveals Evolutionary Causalities and Consequences of Phago-Mixotrophic Mode of Nutrition.</title>
        <authorList>
            <person name="Burns J.A."/>
            <person name="Paasch A."/>
            <person name="Narechania A."/>
            <person name="Kim E."/>
        </authorList>
    </citation>
    <scope>NUCLEOTIDE SEQUENCE [LARGE SCALE GENOMIC DNA]</scope>
    <source>
        <strain evidence="1">PLY_AMNH</strain>
    </source>
</reference>